<evidence type="ECO:0000313" key="2">
    <source>
        <dbReference type="Proteomes" id="UP000197058"/>
    </source>
</evidence>
<reference evidence="2" key="1">
    <citation type="submission" date="2017-06" db="EMBL/GenBank/DDBJ databases">
        <title>FDA dAtabase for Regulatory Grade micrObial Sequences (FDA-ARGOS): Supporting development and validation of Infectious Disease Dx tests.</title>
        <authorList>
            <person name="Goldberg B."/>
            <person name="Campos J."/>
            <person name="Tallon L."/>
            <person name="Sadzewicz L."/>
            <person name="Sengamalay N."/>
            <person name="Ott S."/>
            <person name="Godinez A."/>
            <person name="Nagaraj S."/>
            <person name="Vavikolanu K."/>
            <person name="Nadendla S."/>
            <person name="George J."/>
            <person name="Geyer C."/>
            <person name="Sichtig H."/>
        </authorList>
    </citation>
    <scope>NUCLEOTIDE SEQUENCE [LARGE SCALE GENOMIC DNA]</scope>
    <source>
        <strain evidence="2">FDAARGOS_285</strain>
        <plasmid evidence="2">unnamed1</plasmid>
    </source>
</reference>
<keyword evidence="1" id="KW-0614">Plasmid</keyword>
<dbReference type="KEGG" id="sscu:CEP64_14015"/>
<gene>
    <name evidence="1" type="ORF">CEP64_14015</name>
</gene>
<dbReference type="EMBL" id="CP022047">
    <property type="protein sequence ID" value="ASE35728.1"/>
    <property type="molecule type" value="Genomic_DNA"/>
</dbReference>
<geneLocation type="plasmid" evidence="1 2">
    <name>unnamed1</name>
</geneLocation>
<dbReference type="AlphaFoldDB" id="A0AAI8DKK2"/>
<accession>A0AAI8DKK2</accession>
<sequence>MYYFLASYNGDTTTISIITKEKLIDEKETYINVDNYVESLAKTIIELSHQNNLYHNDIQGIGLLISNISEIHYKDINRLKNDLESTFGFKAIIESNYDTLILNLTI</sequence>
<dbReference type="RefSeq" id="WP_088592820.1">
    <property type="nucleotide sequence ID" value="NZ_CP022047.2"/>
</dbReference>
<name>A0AAI8DKK2_MAMSC</name>
<dbReference type="Proteomes" id="UP000197058">
    <property type="component" value="Plasmid unnamed1"/>
</dbReference>
<protein>
    <submittedName>
        <fullName evidence="1">Uncharacterized protein</fullName>
    </submittedName>
</protein>
<evidence type="ECO:0000313" key="1">
    <source>
        <dbReference type="EMBL" id="ASE35728.1"/>
    </source>
</evidence>
<organism evidence="1 2">
    <name type="scientific">Mammaliicoccus sciuri</name>
    <name type="common">Staphylococcus sciuri</name>
    <dbReference type="NCBI Taxonomy" id="1296"/>
    <lineage>
        <taxon>Bacteria</taxon>
        <taxon>Bacillati</taxon>
        <taxon>Bacillota</taxon>
        <taxon>Bacilli</taxon>
        <taxon>Bacillales</taxon>
        <taxon>Staphylococcaceae</taxon>
        <taxon>Mammaliicoccus</taxon>
    </lineage>
</organism>
<proteinExistence type="predicted"/>